<dbReference type="InterPro" id="IPR001214">
    <property type="entry name" value="SET_dom"/>
</dbReference>
<evidence type="ECO:0000313" key="3">
    <source>
        <dbReference type="EMBL" id="OLQ09291.1"/>
    </source>
</evidence>
<evidence type="ECO:0000259" key="2">
    <source>
        <dbReference type="PROSITE" id="PS50280"/>
    </source>
</evidence>
<sequence length="880" mass="95833">MRKKHSAWRPKVWRPKESRVLWGPLELRESRAPGRAFRFCINFCAAESAQIRRCFRRATGQRPKAPARMVNASPRDSRGPTRVILSYLLQLIILGLVVVGFYRAYNYSGLGHQLKDVVKSAIQYIEASEYAMSVYMVFTVFGVIALVPTTAMEFSGGFLFVPAYGLLGTLLLTCAAKFVANVIAVTLAKYVMRDWVRRNFVDRSELLQMVSEAAKAPLSVKNYGLGVLDIGYLPIMVTSCIFSPFYAIQTLGSKAAWAFLQLLGGSAQSMGQEVFAPTQSTDATPTWTGALKGALPVIFNLFLVLFMVRALKAQLKKSRNAMEAKLKSKCAGLCWVASRPLEAGHAVVEGEVPLASWDGCEPGLENSTAEAVGAFLRSSPSARQAWLSLSAGDPAADSEAPRKLHVMAAAAAHRAGTRGEAGARAAKAAAIAHLNAFCTLEDGLAIYERCSRFNHSCSPNAEYGLTQDGLMKVRVLRAIEPGEEVCVSYLGDALMSKSSRQQFLRARYFFLCTCPLCSLPHDELAGWTCACGRRRLSCEACTCGGTSGDWPSKEHLKAVDDLERRVAVLAATCGEKLQGLEEVKEVCRKLQLQFHVVSARTTFCLLERRLSAMASRPRNAEQLEEAWNEMASLWSWFEAEWNPLRPYAAAHLYEPTTKLIATGPKGSSQPKAARLLDQSRRVSTARNLLCPPGVAVRTDSEQVLGVQSTGSTFFKMKSVLAPLVCIVGARGFLAEGPGSATEAPGGTPRRARSFGRTPCLWLHGGGQGWPLCEAAASALTVAAVTLSFRRYRRQVRKDKKVPRSAVDTADLQSREMGHAATGAARSCVVPTVDETGFPTMLKPETVLFSNNSHLAAVSQVNDLPRLHHPLCLLFLGLAAL</sequence>
<feature type="transmembrane region" description="Helical" evidence="1">
    <location>
        <begin position="291"/>
        <end position="311"/>
    </location>
</feature>
<dbReference type="AlphaFoldDB" id="A0A1Q9EPH9"/>
<dbReference type="PROSITE" id="PS50280">
    <property type="entry name" value="SET"/>
    <property type="match status" value="1"/>
</dbReference>
<feature type="transmembrane region" description="Helical" evidence="1">
    <location>
        <begin position="84"/>
        <end position="105"/>
    </location>
</feature>
<feature type="transmembrane region" description="Helical" evidence="1">
    <location>
        <begin position="130"/>
        <end position="151"/>
    </location>
</feature>
<name>A0A1Q9EPH9_SYMMI</name>
<dbReference type="Gene3D" id="1.25.40.10">
    <property type="entry name" value="Tetratricopeptide repeat domain"/>
    <property type="match status" value="1"/>
</dbReference>
<dbReference type="Proteomes" id="UP000186817">
    <property type="component" value="Unassembled WGS sequence"/>
</dbReference>
<gene>
    <name evidence="3" type="primary">SMYD5</name>
    <name evidence="3" type="ORF">AK812_SmicGene7153</name>
</gene>
<feature type="domain" description="SET" evidence="2">
    <location>
        <begin position="311"/>
        <end position="490"/>
    </location>
</feature>
<dbReference type="CDD" id="cd20071">
    <property type="entry name" value="SET_SMYD"/>
    <property type="match status" value="1"/>
</dbReference>
<dbReference type="Pfam" id="PF00856">
    <property type="entry name" value="SET"/>
    <property type="match status" value="1"/>
</dbReference>
<dbReference type="PANTHER" id="PTHR12197">
    <property type="entry name" value="HISTONE-LYSINE N-METHYLTRANSFERASE SMYD"/>
    <property type="match status" value="1"/>
</dbReference>
<comment type="caution">
    <text evidence="3">The sequence shown here is derived from an EMBL/GenBank/DDBJ whole genome shotgun (WGS) entry which is preliminary data.</text>
</comment>
<dbReference type="EMBL" id="LSRX01000100">
    <property type="protein sequence ID" value="OLQ09291.1"/>
    <property type="molecule type" value="Genomic_DNA"/>
</dbReference>
<keyword evidence="1" id="KW-0472">Membrane</keyword>
<feature type="transmembrane region" description="Helical" evidence="1">
    <location>
        <begin position="163"/>
        <end position="188"/>
    </location>
</feature>
<evidence type="ECO:0000313" key="4">
    <source>
        <dbReference type="Proteomes" id="UP000186817"/>
    </source>
</evidence>
<dbReference type="SUPFAM" id="SSF82199">
    <property type="entry name" value="SET domain"/>
    <property type="match status" value="1"/>
</dbReference>
<feature type="transmembrane region" description="Helical" evidence="1">
    <location>
        <begin position="230"/>
        <end position="248"/>
    </location>
</feature>
<organism evidence="3 4">
    <name type="scientific">Symbiodinium microadriaticum</name>
    <name type="common">Dinoflagellate</name>
    <name type="synonym">Zooxanthella microadriatica</name>
    <dbReference type="NCBI Taxonomy" id="2951"/>
    <lineage>
        <taxon>Eukaryota</taxon>
        <taxon>Sar</taxon>
        <taxon>Alveolata</taxon>
        <taxon>Dinophyceae</taxon>
        <taxon>Suessiales</taxon>
        <taxon>Symbiodiniaceae</taxon>
        <taxon>Symbiodinium</taxon>
    </lineage>
</organism>
<dbReference type="InterPro" id="IPR050869">
    <property type="entry name" value="H3K4_H4K5_MeTrfase"/>
</dbReference>
<proteinExistence type="predicted"/>
<keyword evidence="4" id="KW-1185">Reference proteome</keyword>
<keyword evidence="1" id="KW-0812">Transmembrane</keyword>
<dbReference type="InterPro" id="IPR011990">
    <property type="entry name" value="TPR-like_helical_dom_sf"/>
</dbReference>
<dbReference type="InterPro" id="IPR046341">
    <property type="entry name" value="SET_dom_sf"/>
</dbReference>
<dbReference type="OrthoDB" id="448599at2759"/>
<dbReference type="Gene3D" id="2.170.270.10">
    <property type="entry name" value="SET domain"/>
    <property type="match status" value="1"/>
</dbReference>
<keyword evidence="1" id="KW-1133">Transmembrane helix</keyword>
<evidence type="ECO:0000256" key="1">
    <source>
        <dbReference type="SAM" id="Phobius"/>
    </source>
</evidence>
<accession>A0A1Q9EPH9</accession>
<protein>
    <submittedName>
        <fullName evidence="3">SET and MYND domain-containing protein 5</fullName>
    </submittedName>
</protein>
<reference evidence="3 4" key="1">
    <citation type="submission" date="2016-02" db="EMBL/GenBank/DDBJ databases">
        <title>Genome analysis of coral dinoflagellate symbionts highlights evolutionary adaptations to a symbiotic lifestyle.</title>
        <authorList>
            <person name="Aranda M."/>
            <person name="Li Y."/>
            <person name="Liew Y.J."/>
            <person name="Baumgarten S."/>
            <person name="Simakov O."/>
            <person name="Wilson M."/>
            <person name="Piel J."/>
            <person name="Ashoor H."/>
            <person name="Bougouffa S."/>
            <person name="Bajic V.B."/>
            <person name="Ryu T."/>
            <person name="Ravasi T."/>
            <person name="Bayer T."/>
            <person name="Micklem G."/>
            <person name="Kim H."/>
            <person name="Bhak J."/>
            <person name="Lajeunesse T.C."/>
            <person name="Voolstra C.R."/>
        </authorList>
    </citation>
    <scope>NUCLEOTIDE SEQUENCE [LARGE SCALE GENOMIC DNA]</scope>
    <source>
        <strain evidence="3 4">CCMP2467</strain>
    </source>
</reference>